<dbReference type="NCBIfam" id="TIGR04057">
    <property type="entry name" value="SusC_RagA_signa"/>
    <property type="match status" value="1"/>
</dbReference>
<dbReference type="InterPro" id="IPR012910">
    <property type="entry name" value="Plug_dom"/>
</dbReference>
<keyword evidence="2 7" id="KW-0813">Transport</keyword>
<dbReference type="InterPro" id="IPR023996">
    <property type="entry name" value="TonB-dep_OMP_SusC/RagA"/>
</dbReference>
<feature type="chain" id="PRO_5001717865" evidence="8">
    <location>
        <begin position="25"/>
        <end position="963"/>
    </location>
</feature>
<dbReference type="RefSeq" id="WP_009087410.1">
    <property type="nucleotide sequence ID" value="NZ_CP007547.1"/>
</dbReference>
<dbReference type="InterPro" id="IPR037066">
    <property type="entry name" value="Plug_dom_sf"/>
</dbReference>
<dbReference type="HOGENOM" id="CLU_004317_0_2_10"/>
<dbReference type="NCBIfam" id="TIGR04056">
    <property type="entry name" value="OMP_RagA_SusC"/>
    <property type="match status" value="1"/>
</dbReference>
<dbReference type="Gene3D" id="2.40.170.20">
    <property type="entry name" value="TonB-dependent receptor, beta-barrel domain"/>
    <property type="match status" value="1"/>
</dbReference>
<evidence type="ECO:0000256" key="1">
    <source>
        <dbReference type="ARBA" id="ARBA00004571"/>
    </source>
</evidence>
<evidence type="ECO:0000313" key="10">
    <source>
        <dbReference type="EMBL" id="AIL47469.1"/>
    </source>
</evidence>
<evidence type="ECO:0000313" key="11">
    <source>
        <dbReference type="Proteomes" id="UP000028933"/>
    </source>
</evidence>
<dbReference type="PROSITE" id="PS52016">
    <property type="entry name" value="TONB_DEPENDENT_REC_3"/>
    <property type="match status" value="1"/>
</dbReference>
<keyword evidence="5 7" id="KW-0472">Membrane</keyword>
<reference evidence="10" key="1">
    <citation type="journal article" date="2013" name="Lancet">
        <title>First case of E anophelis outbreak in an intensive-care unit.</title>
        <authorList>
            <person name="Teo J."/>
            <person name="Tan S.Y."/>
            <person name="Tay M."/>
            <person name="Ding Y."/>
            <person name="Kjelleberg S."/>
            <person name="Givskov M."/>
            <person name="Lin R.T."/>
            <person name="Yang L."/>
        </authorList>
    </citation>
    <scope>NUCLEOTIDE SEQUENCE [LARGE SCALE GENOMIC DNA]</scope>
    <source>
        <strain evidence="10">NUHP1</strain>
    </source>
</reference>
<dbReference type="SUPFAM" id="SSF56935">
    <property type="entry name" value="Porins"/>
    <property type="match status" value="1"/>
</dbReference>
<organism evidence="10 11">
    <name type="scientific">Elizabethkingia anophelis NUHP1</name>
    <dbReference type="NCBI Taxonomy" id="1338011"/>
    <lineage>
        <taxon>Bacteria</taxon>
        <taxon>Pseudomonadati</taxon>
        <taxon>Bacteroidota</taxon>
        <taxon>Flavobacteriia</taxon>
        <taxon>Flavobacteriales</taxon>
        <taxon>Weeksellaceae</taxon>
        <taxon>Elizabethkingia</taxon>
    </lineage>
</organism>
<keyword evidence="4 7" id="KW-0812">Transmembrane</keyword>
<dbReference type="EMBL" id="CP007547">
    <property type="protein sequence ID" value="AIL47469.1"/>
    <property type="molecule type" value="Genomic_DNA"/>
</dbReference>
<gene>
    <name evidence="10" type="ORF">BD94_3694</name>
</gene>
<dbReference type="GO" id="GO:0009279">
    <property type="term" value="C:cell outer membrane"/>
    <property type="evidence" value="ECO:0007669"/>
    <property type="project" value="UniProtKB-SubCell"/>
</dbReference>
<reference evidence="10" key="2">
    <citation type="journal article" date="2015" name="Genome Biol. Evol.">
        <title>Complete Genome Sequence and Transcriptomic Analysis of the Novel Pathogen Elizabethkingia anophelis in Response to Oxidative Stress.</title>
        <authorList>
            <person name="Li Y."/>
            <person name="Liu Y."/>
            <person name="Chew S.C."/>
            <person name="Tay M."/>
            <person name="Salido M.M."/>
            <person name="Teo J."/>
            <person name="Lauro F.M."/>
            <person name="Givskov M."/>
            <person name="Yang L."/>
        </authorList>
    </citation>
    <scope>NUCLEOTIDE SEQUENCE</scope>
    <source>
        <strain evidence="10">NUHP1</strain>
    </source>
</reference>
<keyword evidence="10" id="KW-0675">Receptor</keyword>
<accession>A0A077EMN5</accession>
<dbReference type="InterPro" id="IPR023997">
    <property type="entry name" value="TonB-dep_OMP_SusC/RagA_CS"/>
</dbReference>
<sequence length="963" mass="107968">MKTQIKNFGKAGVCFFLMSGMVHAQTTKKDSLNEKKIDEVVVVGYKKQRKETLTSSVSSVNSKELLDQNTVNFQTMLQGKMPGVVVTSSSGQPGSKPNMRIRGFASLAGTNDPLYVVDGVITHGNDVAASEIEDVTVLKDAAATALYGSRGANGVVVITTKSGKGNSIRASLNNSFKFFNKGNFKVMNSAQQKERFLEFSANGADIYAQLSSKYGQNITSLDQITTDYNWLDAVTQVGVTNDFNLSFSKSSDGSKNYVNVGYYREEGTLKGYKLDRFTARLNNESKLNSWLTVSPKLNFIYDKIFNQEYDLFSGVYKMPWDNPFDANGKPKDVIRDQNIGWFSRDRTNFFVDRPLYYGKTNTLQGQGNLDFEIKLAKNLKFVSTNGVTYYNSNYFSYSDPRLTGSTGEKGGAMYESDAIRWTSFTNQKLAYENTWNDKHKFNALIAYEYMDYTYRGNWAGVSNIIVGSNVLSNAAASDGLPGGQKNQYAFQSILSNAEYSFDDRYLVQASLRSDESSRFPKKHRRGTFWAVSAGWNVNNEAFWHDYSDVVNKWKLRISYGAQGNVPGTNYYGEYNVSSSRPYNSQIGVFPTQLGNPDLKWEVIKQLNVGTDISLFKNRINVVFDWYNKNTEDLILNVSLPYITGFPSKLLNVGKLRNRGFEIGVNADIIKTKDFTWNMSVNISKNNTVFADLYGSNNNVRSGMYRNVTGGKAFTYDLREWAGVNPTTGAAQWTVYYIDSNKNGVFDDKEQISSLEEFRKTGSDAQLSKGVTDVYARATYIHFKDKSRLPDFTGGISTSFTYKNWTLSANGYFSKGGYIYNTMRQNFLDSDGVYPFYNAMPMPSGSIRWSKNNTPEQNANATHPALKFDDRSNPHGQSTRYLEDGSFFKIRTISVAYDFPKNFMGDIFKGARISLNFENMFMFTKFSGITPELADSDATGGLGAGSYTNYPAPRAVTVGFDLSF</sequence>
<dbReference type="Pfam" id="PF07715">
    <property type="entry name" value="Plug"/>
    <property type="match status" value="1"/>
</dbReference>
<keyword evidence="8" id="KW-0732">Signal</keyword>
<proteinExistence type="inferred from homology"/>
<dbReference type="eggNOG" id="COG4771">
    <property type="taxonomic scope" value="Bacteria"/>
</dbReference>
<comment type="similarity">
    <text evidence="7">Belongs to the TonB-dependent receptor family.</text>
</comment>
<dbReference type="GeneID" id="56684773"/>
<comment type="subcellular location">
    <subcellularLocation>
        <location evidence="1 7">Cell outer membrane</location>
        <topology evidence="1 7">Multi-pass membrane protein</topology>
    </subcellularLocation>
</comment>
<dbReference type="STRING" id="1338011.BD94_3694"/>
<dbReference type="Proteomes" id="UP000028933">
    <property type="component" value="Chromosome"/>
</dbReference>
<dbReference type="KEGG" id="eao:BD94_3694"/>
<dbReference type="FunFam" id="2.170.130.10:FF:000003">
    <property type="entry name" value="SusC/RagA family TonB-linked outer membrane protein"/>
    <property type="match status" value="1"/>
</dbReference>
<evidence type="ECO:0000256" key="2">
    <source>
        <dbReference type="ARBA" id="ARBA00022448"/>
    </source>
</evidence>
<evidence type="ECO:0000256" key="4">
    <source>
        <dbReference type="ARBA" id="ARBA00022692"/>
    </source>
</evidence>
<protein>
    <submittedName>
        <fullName evidence="10">TonB-dependent receptor</fullName>
    </submittedName>
</protein>
<evidence type="ECO:0000256" key="6">
    <source>
        <dbReference type="ARBA" id="ARBA00023237"/>
    </source>
</evidence>
<keyword evidence="6 7" id="KW-0998">Cell outer membrane</keyword>
<dbReference type="InterPro" id="IPR039426">
    <property type="entry name" value="TonB-dep_rcpt-like"/>
</dbReference>
<evidence type="ECO:0000256" key="7">
    <source>
        <dbReference type="PROSITE-ProRule" id="PRU01360"/>
    </source>
</evidence>
<evidence type="ECO:0000256" key="5">
    <source>
        <dbReference type="ARBA" id="ARBA00023136"/>
    </source>
</evidence>
<dbReference type="AlphaFoldDB" id="A0A077EMN5"/>
<evidence type="ECO:0000256" key="3">
    <source>
        <dbReference type="ARBA" id="ARBA00022452"/>
    </source>
</evidence>
<dbReference type="Gene3D" id="2.170.130.10">
    <property type="entry name" value="TonB-dependent receptor, plug domain"/>
    <property type="match status" value="1"/>
</dbReference>
<evidence type="ECO:0000256" key="8">
    <source>
        <dbReference type="SAM" id="SignalP"/>
    </source>
</evidence>
<evidence type="ECO:0000259" key="9">
    <source>
        <dbReference type="Pfam" id="PF07715"/>
    </source>
</evidence>
<dbReference type="InterPro" id="IPR036942">
    <property type="entry name" value="Beta-barrel_TonB_sf"/>
</dbReference>
<feature type="domain" description="TonB-dependent receptor plug" evidence="9">
    <location>
        <begin position="50"/>
        <end position="155"/>
    </location>
</feature>
<feature type="signal peptide" evidence="8">
    <location>
        <begin position="1"/>
        <end position="24"/>
    </location>
</feature>
<name>A0A077EMN5_9FLAO</name>
<keyword evidence="3 7" id="KW-1134">Transmembrane beta strand</keyword>